<name>A0ACC6TR75_9CREN</name>
<gene>
    <name evidence="1" type="ORF">TQ35_0008535</name>
</gene>
<evidence type="ECO:0000313" key="2">
    <source>
        <dbReference type="Proteomes" id="UP000053480"/>
    </source>
</evidence>
<proteinExistence type="predicted"/>
<sequence length="758" mass="83816">MVHYLEGLRAVKGEGEYIHDLPSPPGTLYMAIYRSYVPHGRIKRVDVSDVVRKGGIAYTNEDLLKLVKAPFPLALPVKVEYYPVAKGKVRFVGEPLAVVLAEDPYRAVDLLEYVNAEIEELPPVTNAQEALKGKALVHEELGTNVVMRRHMEFGDVERAFKDCDVVVRKDFKVAKHSALPLETYGIITRFGEELDVIANVQGPMLQAYYVAKALGLPESKVRIRSPRDIGGSFGVKYSLYPYIVLTAVASKLSGRPVRWTESRTESFLASSSNADREGYVELGSTRDGRIRAVKYNFLEDVGAYPRPPEPGALFRVQGNLNGAYDVRNIEAEYTVVVTNKSPTGLNRGYGSPQFYFALETAVDELAKELGLDPLELRKRNLITSFDKVVQGYPFYETATGGLYPKQDYAKVVQLLEEEYKRARREEGMGVGVSIVIEPSVTNLGYVDLAVEGEKRRHKHSPSGEYVTLSLNYDGSLSVFVNSTNEGLGHETVVAEVVAREFHVDPSQVKVEYKVDTSHPWALSSGSYSSRFAPLVVSGVIKACDALKERLADLAKRYLEGEVKFVEGKFVDEKGRSVDLKTLASSFHWDPYSFPGNLTVTVFYHSDLLYPANGDKVNSSLGYSIQGHLAVVKVDPLTHDVKVKRYVVIHDVGKVLKEELLDGVMYGSVIQGLAEALYERLEYDPNGNPLVTTFDAYETPTLAEVVGMEITLKHLEGEVKFLPSGALGAGEGPIMGVLATLANAVSDALKRRVNQVPMR</sequence>
<organism evidence="1 2">
    <name type="scientific">Candidatus Aramenus sulfurataquae</name>
    <dbReference type="NCBI Taxonomy" id="1326980"/>
    <lineage>
        <taxon>Archaea</taxon>
        <taxon>Thermoproteota</taxon>
        <taxon>Thermoprotei</taxon>
        <taxon>Sulfolobales</taxon>
        <taxon>Sulfolobaceae</taxon>
        <taxon>Candidatus Aramenus</taxon>
    </lineage>
</organism>
<dbReference type="Proteomes" id="UP000053480">
    <property type="component" value="Unassembled WGS sequence"/>
</dbReference>
<accession>A0ACC6TR75</accession>
<dbReference type="EMBL" id="JZWS03000017">
    <property type="protein sequence ID" value="MEW9492228.1"/>
    <property type="molecule type" value="Genomic_DNA"/>
</dbReference>
<reference evidence="1" key="1">
    <citation type="submission" date="2024-07" db="EMBL/GenBank/DDBJ databases">
        <title>Metagenome and Metagenome-Assembled Genomes of Archaea from a hot spring from the geothermal field of Los Azufres, Mexico.</title>
        <authorList>
            <person name="Marin-Paredes R."/>
            <person name="Martinez-Romero E."/>
            <person name="Servin-Garciduenas L.E."/>
        </authorList>
    </citation>
    <scope>NUCLEOTIDE SEQUENCE</scope>
    <source>
        <strain evidence="1">AZ1-454</strain>
    </source>
</reference>
<comment type="caution">
    <text evidence="1">The sequence shown here is derived from an EMBL/GenBank/DDBJ whole genome shotgun (WGS) entry which is preliminary data.</text>
</comment>
<protein>
    <submittedName>
        <fullName evidence="1">Xanthine dehydrogenase family protein molybdopterin-binding subunit</fullName>
    </submittedName>
</protein>
<evidence type="ECO:0000313" key="1">
    <source>
        <dbReference type="EMBL" id="MEW9492228.1"/>
    </source>
</evidence>